<organism evidence="1 2">
    <name type="scientific">Entomophthora muscae</name>
    <dbReference type="NCBI Taxonomy" id="34485"/>
    <lineage>
        <taxon>Eukaryota</taxon>
        <taxon>Fungi</taxon>
        <taxon>Fungi incertae sedis</taxon>
        <taxon>Zoopagomycota</taxon>
        <taxon>Entomophthoromycotina</taxon>
        <taxon>Entomophthoromycetes</taxon>
        <taxon>Entomophthorales</taxon>
        <taxon>Entomophthoraceae</taxon>
        <taxon>Entomophthora</taxon>
    </lineage>
</organism>
<sequence>MVKYLIQCGDTFGPPNALVKPKPLPTSPICTKGSGCSAPKADMSKVTCHFCNHKGHYTNTCASKTGCHHLGKSPSGVETGLSHSTIDTPTNVSNVPPDFPTQNTEAPADPLSDVSQTSDGAEIFVPNISYSGNTLHHIIVEDVHTMQTRSQTRAEGKAQAVIS</sequence>
<evidence type="ECO:0000313" key="1">
    <source>
        <dbReference type="EMBL" id="KAJ9084354.1"/>
    </source>
</evidence>
<dbReference type="Proteomes" id="UP001165960">
    <property type="component" value="Unassembled WGS sequence"/>
</dbReference>
<reference evidence="1" key="1">
    <citation type="submission" date="2022-04" db="EMBL/GenBank/DDBJ databases">
        <title>Genome of the entomopathogenic fungus Entomophthora muscae.</title>
        <authorList>
            <person name="Elya C."/>
            <person name="Lovett B.R."/>
            <person name="Lee E."/>
            <person name="Macias A.M."/>
            <person name="Hajek A.E."/>
            <person name="De Bivort B.L."/>
            <person name="Kasson M.T."/>
            <person name="De Fine Licht H.H."/>
            <person name="Stajich J.E."/>
        </authorList>
    </citation>
    <scope>NUCLEOTIDE SEQUENCE</scope>
    <source>
        <strain evidence="1">Berkeley</strain>
    </source>
</reference>
<proteinExistence type="predicted"/>
<keyword evidence="2" id="KW-1185">Reference proteome</keyword>
<comment type="caution">
    <text evidence="1">The sequence shown here is derived from an EMBL/GenBank/DDBJ whole genome shotgun (WGS) entry which is preliminary data.</text>
</comment>
<evidence type="ECO:0000313" key="2">
    <source>
        <dbReference type="Proteomes" id="UP001165960"/>
    </source>
</evidence>
<dbReference type="EMBL" id="QTSX02000853">
    <property type="protein sequence ID" value="KAJ9084354.1"/>
    <property type="molecule type" value="Genomic_DNA"/>
</dbReference>
<name>A0ACC2UBF3_9FUNG</name>
<protein>
    <submittedName>
        <fullName evidence="1">Uncharacterized protein</fullName>
    </submittedName>
</protein>
<accession>A0ACC2UBF3</accession>
<gene>
    <name evidence="1" type="ORF">DSO57_1025457</name>
</gene>